<protein>
    <submittedName>
        <fullName evidence="3">Glycosyltransferase involved in cell wall bisynthesis</fullName>
    </submittedName>
</protein>
<dbReference type="Pfam" id="PF00535">
    <property type="entry name" value="Glycos_transf_2"/>
    <property type="match status" value="1"/>
</dbReference>
<dbReference type="Proteomes" id="UP000199423">
    <property type="component" value="Unassembled WGS sequence"/>
</dbReference>
<dbReference type="InterPro" id="IPR029044">
    <property type="entry name" value="Nucleotide-diphossugar_trans"/>
</dbReference>
<dbReference type="AlphaFoldDB" id="A0A1I7NDD0"/>
<keyword evidence="4" id="KW-1185">Reference proteome</keyword>
<name>A0A1I7NDD0_9HYPH</name>
<reference evidence="4" key="1">
    <citation type="submission" date="2016-10" db="EMBL/GenBank/DDBJ databases">
        <authorList>
            <person name="Varghese N."/>
            <person name="Submissions S."/>
        </authorList>
    </citation>
    <scope>NUCLEOTIDE SEQUENCE [LARGE SCALE GENOMIC DNA]</scope>
    <source>
        <strain evidence="4">DSM 1565</strain>
    </source>
</reference>
<evidence type="ECO:0000256" key="1">
    <source>
        <dbReference type="ARBA" id="ARBA00038494"/>
    </source>
</evidence>
<dbReference type="PANTHER" id="PTHR43630:SF2">
    <property type="entry name" value="GLYCOSYLTRANSFERASE"/>
    <property type="match status" value="1"/>
</dbReference>
<feature type="domain" description="Glycosyltransferase 2-like" evidence="2">
    <location>
        <begin position="8"/>
        <end position="144"/>
    </location>
</feature>
<dbReference type="STRING" id="51670.SAMN04488557_1693"/>
<dbReference type="InterPro" id="IPR001173">
    <property type="entry name" value="Glyco_trans_2-like"/>
</dbReference>
<evidence type="ECO:0000259" key="2">
    <source>
        <dbReference type="Pfam" id="PF00535"/>
    </source>
</evidence>
<dbReference type="RefSeq" id="WP_177228082.1">
    <property type="nucleotide sequence ID" value="NZ_FPCH01000002.1"/>
</dbReference>
<accession>A0A1I7NDD0</accession>
<organism evidence="3 4">
    <name type="scientific">Hyphomicrobium facile</name>
    <dbReference type="NCBI Taxonomy" id="51670"/>
    <lineage>
        <taxon>Bacteria</taxon>
        <taxon>Pseudomonadati</taxon>
        <taxon>Pseudomonadota</taxon>
        <taxon>Alphaproteobacteria</taxon>
        <taxon>Hyphomicrobiales</taxon>
        <taxon>Hyphomicrobiaceae</taxon>
        <taxon>Hyphomicrobium</taxon>
    </lineage>
</organism>
<dbReference type="CDD" id="cd02511">
    <property type="entry name" value="Beta4Glucosyltransferase"/>
    <property type="match status" value="1"/>
</dbReference>
<sequence>MSILNHITVLILTFNEEANIGRTLEAVKWAKRIVIIDSGSTDKTIDIIRNYPQAEIITRTFDGFAQQCNFGLSKVETVWVLSLDADYELDAALVDEMIGLTPSEDISGFSASFVYRIYGRTLRSALYPPRTILYRRDRAIYRNEGHGHRVVLDGLIGRLNAPVYHDDRKPLARWFASQKRYAELEAHYLLSVPRSALTRIDQIRLMAWPAPVLVFTYTLIFKLCIFDGWAGWLYVLQRTLAETMIALEMVDRRLRCPRKST</sequence>
<gene>
    <name evidence="3" type="ORF">SAMN04488557_1693</name>
</gene>
<dbReference type="PANTHER" id="PTHR43630">
    <property type="entry name" value="POLY-BETA-1,6-N-ACETYL-D-GLUCOSAMINE SYNTHASE"/>
    <property type="match status" value="1"/>
</dbReference>
<dbReference type="GO" id="GO:0016740">
    <property type="term" value="F:transferase activity"/>
    <property type="evidence" value="ECO:0007669"/>
    <property type="project" value="UniProtKB-KW"/>
</dbReference>
<comment type="similarity">
    <text evidence="1">Belongs to the glycosyltransferase 2 family. WaaE/KdtX subfamily.</text>
</comment>
<dbReference type="EMBL" id="FPCH01000002">
    <property type="protein sequence ID" value="SFV32695.1"/>
    <property type="molecule type" value="Genomic_DNA"/>
</dbReference>
<proteinExistence type="inferred from homology"/>
<keyword evidence="3" id="KW-0808">Transferase</keyword>
<dbReference type="Gene3D" id="3.90.550.10">
    <property type="entry name" value="Spore Coat Polysaccharide Biosynthesis Protein SpsA, Chain A"/>
    <property type="match status" value="1"/>
</dbReference>
<evidence type="ECO:0000313" key="3">
    <source>
        <dbReference type="EMBL" id="SFV32695.1"/>
    </source>
</evidence>
<dbReference type="SUPFAM" id="SSF53448">
    <property type="entry name" value="Nucleotide-diphospho-sugar transferases"/>
    <property type="match status" value="1"/>
</dbReference>
<evidence type="ECO:0000313" key="4">
    <source>
        <dbReference type="Proteomes" id="UP000199423"/>
    </source>
</evidence>